<protein>
    <recommendedName>
        <fullName evidence="5">E3 ubiquitin-protein ligase</fullName>
        <ecNumber evidence="5">2.3.2.27</ecNumber>
    </recommendedName>
</protein>
<dbReference type="GO" id="GO:0007219">
    <property type="term" value="P:Notch signaling pathway"/>
    <property type="evidence" value="ECO:0007669"/>
    <property type="project" value="InterPro"/>
</dbReference>
<evidence type="ECO:0000313" key="8">
    <source>
        <dbReference type="EMBL" id="TNN85929.1"/>
    </source>
</evidence>
<dbReference type="InterPro" id="IPR039398">
    <property type="entry name" value="Deltex_fam"/>
</dbReference>
<dbReference type="PANTHER" id="PTHR12622">
    <property type="entry name" value="DELTEX-RELATED"/>
    <property type="match status" value="1"/>
</dbReference>
<comment type="similarity">
    <text evidence="5">Belongs to the Deltex family.</text>
</comment>
<dbReference type="EC" id="2.3.2.27" evidence="5"/>
<keyword evidence="5" id="KW-0863">Zinc-finger</keyword>
<dbReference type="GO" id="GO:0016567">
    <property type="term" value="P:protein ubiquitination"/>
    <property type="evidence" value="ECO:0007669"/>
    <property type="project" value="UniProtKB-UniRule"/>
</dbReference>
<comment type="catalytic activity">
    <reaction evidence="1 5">
        <text>S-ubiquitinyl-[E2 ubiquitin-conjugating enzyme]-L-cysteine + [acceptor protein]-L-lysine = [E2 ubiquitin-conjugating enzyme]-L-cysteine + N(6)-ubiquitinyl-[acceptor protein]-L-lysine.</text>
        <dbReference type="EC" id="2.3.2.27"/>
    </reaction>
</comment>
<feature type="region of interest" description="Disordered" evidence="6">
    <location>
        <begin position="1"/>
        <end position="20"/>
    </location>
</feature>
<dbReference type="AlphaFoldDB" id="A0A4Z2J6V9"/>
<dbReference type="InterPro" id="IPR039396">
    <property type="entry name" value="Deltex_C"/>
</dbReference>
<keyword evidence="4 5" id="KW-0479">Metal-binding</keyword>
<dbReference type="UniPathway" id="UPA00143"/>
<keyword evidence="3 5" id="KW-0808">Transferase</keyword>
<name>A0A4Z2J6V9_9TELE</name>
<feature type="domain" description="Deltex C-terminal" evidence="7">
    <location>
        <begin position="5"/>
        <end position="96"/>
    </location>
</feature>
<evidence type="ECO:0000256" key="2">
    <source>
        <dbReference type="ARBA" id="ARBA00004906"/>
    </source>
</evidence>
<comment type="subcellular location">
    <subcellularLocation>
        <location evidence="5">Cytoplasm</location>
    </subcellularLocation>
</comment>
<keyword evidence="9" id="KW-1185">Reference proteome</keyword>
<comment type="caution">
    <text evidence="8">The sequence shown here is derived from an EMBL/GenBank/DDBJ whole genome shotgun (WGS) entry which is preliminary data.</text>
</comment>
<dbReference type="Gene3D" id="3.30.390.130">
    <property type="match status" value="1"/>
</dbReference>
<proteinExistence type="inferred from homology"/>
<dbReference type="GO" id="GO:0061630">
    <property type="term" value="F:ubiquitin protein ligase activity"/>
    <property type="evidence" value="ECO:0007669"/>
    <property type="project" value="UniProtKB-UniRule"/>
</dbReference>
<keyword evidence="5" id="KW-0963">Cytoplasm</keyword>
<dbReference type="Pfam" id="PF18102">
    <property type="entry name" value="DTC"/>
    <property type="match status" value="1"/>
</dbReference>
<dbReference type="InterPro" id="IPR039399">
    <property type="entry name" value="Deltex_C_sf"/>
</dbReference>
<evidence type="ECO:0000256" key="1">
    <source>
        <dbReference type="ARBA" id="ARBA00000900"/>
    </source>
</evidence>
<sequence>MACAQEDQPSPGEPFHGGVFEAFLPDSEKTRKLVPRLKEAFRQGLTFTVTGTDTGARVSWDCIPHKTSIHGGKSGNGYPDSTYLTHLSEVLTANGIGEPRAKS</sequence>
<organism evidence="8 9">
    <name type="scientific">Liparis tanakae</name>
    <name type="common">Tanaka's snailfish</name>
    <dbReference type="NCBI Taxonomy" id="230148"/>
    <lineage>
        <taxon>Eukaryota</taxon>
        <taxon>Metazoa</taxon>
        <taxon>Chordata</taxon>
        <taxon>Craniata</taxon>
        <taxon>Vertebrata</taxon>
        <taxon>Euteleostomi</taxon>
        <taxon>Actinopterygii</taxon>
        <taxon>Neopterygii</taxon>
        <taxon>Teleostei</taxon>
        <taxon>Neoteleostei</taxon>
        <taxon>Acanthomorphata</taxon>
        <taxon>Eupercaria</taxon>
        <taxon>Perciformes</taxon>
        <taxon>Cottioidei</taxon>
        <taxon>Cottales</taxon>
        <taxon>Liparidae</taxon>
        <taxon>Liparis</taxon>
    </lineage>
</organism>
<dbReference type="OrthoDB" id="8946178at2759"/>
<dbReference type="Proteomes" id="UP000314294">
    <property type="component" value="Unassembled WGS sequence"/>
</dbReference>
<dbReference type="EMBL" id="SRLO01000018">
    <property type="protein sequence ID" value="TNN85929.1"/>
    <property type="molecule type" value="Genomic_DNA"/>
</dbReference>
<comment type="pathway">
    <text evidence="2 5">Protein modification; protein ubiquitination.</text>
</comment>
<evidence type="ECO:0000256" key="4">
    <source>
        <dbReference type="ARBA" id="ARBA00022723"/>
    </source>
</evidence>
<evidence type="ECO:0000256" key="5">
    <source>
        <dbReference type="RuleBase" id="RU367105"/>
    </source>
</evidence>
<evidence type="ECO:0000256" key="6">
    <source>
        <dbReference type="SAM" id="MobiDB-lite"/>
    </source>
</evidence>
<evidence type="ECO:0000313" key="9">
    <source>
        <dbReference type="Proteomes" id="UP000314294"/>
    </source>
</evidence>
<evidence type="ECO:0000259" key="7">
    <source>
        <dbReference type="Pfam" id="PF18102"/>
    </source>
</evidence>
<evidence type="ECO:0000256" key="3">
    <source>
        <dbReference type="ARBA" id="ARBA00022679"/>
    </source>
</evidence>
<gene>
    <name evidence="8" type="primary">Dtx3l_1</name>
    <name evidence="8" type="ORF">EYF80_003773</name>
</gene>
<accession>A0A4Z2J6V9</accession>
<dbReference type="GO" id="GO:0008270">
    <property type="term" value="F:zinc ion binding"/>
    <property type="evidence" value="ECO:0007669"/>
    <property type="project" value="UniProtKB-KW"/>
</dbReference>
<reference evidence="8 9" key="1">
    <citation type="submission" date="2019-03" db="EMBL/GenBank/DDBJ databases">
        <title>First draft genome of Liparis tanakae, snailfish: a comprehensive survey of snailfish specific genes.</title>
        <authorList>
            <person name="Kim W."/>
            <person name="Song I."/>
            <person name="Jeong J.-H."/>
            <person name="Kim D."/>
            <person name="Kim S."/>
            <person name="Ryu S."/>
            <person name="Song J.Y."/>
            <person name="Lee S.K."/>
        </authorList>
    </citation>
    <scope>NUCLEOTIDE SEQUENCE [LARGE SCALE GENOMIC DNA]</scope>
    <source>
        <tissue evidence="8">Muscle</tissue>
    </source>
</reference>
<dbReference type="GO" id="GO:0005737">
    <property type="term" value="C:cytoplasm"/>
    <property type="evidence" value="ECO:0007669"/>
    <property type="project" value="UniProtKB-SubCell"/>
</dbReference>
<keyword evidence="5" id="KW-0862">Zinc</keyword>